<protein>
    <submittedName>
        <fullName evidence="3">Uncharacterized protein</fullName>
    </submittedName>
</protein>
<feature type="compositionally biased region" description="Basic and acidic residues" evidence="1">
    <location>
        <begin position="465"/>
        <end position="480"/>
    </location>
</feature>
<feature type="region of interest" description="Disordered" evidence="1">
    <location>
        <begin position="358"/>
        <end position="480"/>
    </location>
</feature>
<feature type="transmembrane region" description="Helical" evidence="2">
    <location>
        <begin position="219"/>
        <end position="240"/>
    </location>
</feature>
<accession>A0AAN8EXT1</accession>
<feature type="compositionally biased region" description="Basic and acidic residues" evidence="1">
    <location>
        <begin position="358"/>
        <end position="377"/>
    </location>
</feature>
<keyword evidence="2" id="KW-0472">Membrane</keyword>
<dbReference type="EMBL" id="WIXE01021698">
    <property type="protein sequence ID" value="KAK5968152.1"/>
    <property type="molecule type" value="Genomic_DNA"/>
</dbReference>
<dbReference type="Proteomes" id="UP001331761">
    <property type="component" value="Unassembled WGS sequence"/>
</dbReference>
<organism evidence="3 4">
    <name type="scientific">Trichostrongylus colubriformis</name>
    <name type="common">Black scour worm</name>
    <dbReference type="NCBI Taxonomy" id="6319"/>
    <lineage>
        <taxon>Eukaryota</taxon>
        <taxon>Metazoa</taxon>
        <taxon>Ecdysozoa</taxon>
        <taxon>Nematoda</taxon>
        <taxon>Chromadorea</taxon>
        <taxon>Rhabditida</taxon>
        <taxon>Rhabditina</taxon>
        <taxon>Rhabditomorpha</taxon>
        <taxon>Strongyloidea</taxon>
        <taxon>Trichostrongylidae</taxon>
        <taxon>Trichostrongylus</taxon>
    </lineage>
</organism>
<reference evidence="3 4" key="1">
    <citation type="submission" date="2019-10" db="EMBL/GenBank/DDBJ databases">
        <title>Assembly and Annotation for the nematode Trichostrongylus colubriformis.</title>
        <authorList>
            <person name="Martin J."/>
        </authorList>
    </citation>
    <scope>NUCLEOTIDE SEQUENCE [LARGE SCALE GENOMIC DNA]</scope>
    <source>
        <strain evidence="3">G859</strain>
        <tissue evidence="3">Whole worm</tissue>
    </source>
</reference>
<name>A0AAN8EXT1_TRICO</name>
<gene>
    <name evidence="3" type="ORF">GCK32_006414</name>
</gene>
<feature type="compositionally biased region" description="Basic and acidic residues" evidence="1">
    <location>
        <begin position="99"/>
        <end position="131"/>
    </location>
</feature>
<evidence type="ECO:0000313" key="3">
    <source>
        <dbReference type="EMBL" id="KAK5968152.1"/>
    </source>
</evidence>
<evidence type="ECO:0000256" key="2">
    <source>
        <dbReference type="SAM" id="Phobius"/>
    </source>
</evidence>
<sequence>MSAEKSTVTKSPYEVQSLTAHGTSHETTSSEDDWSTITSKTRSTSRLNNLDMVSSTKTSNRRRRTSRRSSHSMKTTKSYVARRTTARRKNDTMTMTAKPDTRSGIDLKRTSAHGHETIASRESTTKSDSRHAFSLPKMGSYPSTSASSTNARIPPPATHGSSRKTTNGSHAHTTKSSADKKYDKAISALIADLRKKAAVAFDNSKSRWFSPSDAFRQNLMWLGLLAPLAILCAYITFVVVSRNTASQPGGSDRSFRAPVVPPKSRKLSIAELRKKNWIRRRRPVAQCYDEFDKKDFHQAGPLVLTKELKGDVKFSDVPSNEIVQVQYDKDLNEVVNIGTKVEVIPPTEPATALSIEEKEKKEMPKTHRVPTGDEKATTMRAVQATETDTDKETQQGGESTKEVRTGMGSVTTKLEDNTEIEPKELTAIMPAPTSKPEKLPSRLAAKKSGLFKAAKQRKSPHRKTEKVDPTETDHETGFGR</sequence>
<feature type="compositionally biased region" description="Polar residues" evidence="1">
    <location>
        <begin position="141"/>
        <end position="151"/>
    </location>
</feature>
<feature type="compositionally biased region" description="Low complexity" evidence="1">
    <location>
        <begin position="35"/>
        <end position="46"/>
    </location>
</feature>
<keyword evidence="2" id="KW-1133">Transmembrane helix</keyword>
<feature type="compositionally biased region" description="Basic and acidic residues" evidence="1">
    <location>
        <begin position="413"/>
        <end position="424"/>
    </location>
</feature>
<feature type="compositionally biased region" description="Polar residues" evidence="1">
    <location>
        <begin position="159"/>
        <end position="176"/>
    </location>
</feature>
<keyword evidence="2" id="KW-0812">Transmembrane</keyword>
<feature type="compositionally biased region" description="Polar residues" evidence="1">
    <location>
        <begin position="1"/>
        <end position="27"/>
    </location>
</feature>
<comment type="caution">
    <text evidence="3">The sequence shown here is derived from an EMBL/GenBank/DDBJ whole genome shotgun (WGS) entry which is preliminary data.</text>
</comment>
<feature type="compositionally biased region" description="Basic residues" evidence="1">
    <location>
        <begin position="454"/>
        <end position="464"/>
    </location>
</feature>
<feature type="compositionally biased region" description="Basic and acidic residues" evidence="1">
    <location>
        <begin position="388"/>
        <end position="404"/>
    </location>
</feature>
<evidence type="ECO:0000313" key="4">
    <source>
        <dbReference type="Proteomes" id="UP001331761"/>
    </source>
</evidence>
<evidence type="ECO:0000256" key="1">
    <source>
        <dbReference type="SAM" id="MobiDB-lite"/>
    </source>
</evidence>
<feature type="compositionally biased region" description="Basic residues" evidence="1">
    <location>
        <begin position="59"/>
        <end position="71"/>
    </location>
</feature>
<feature type="region of interest" description="Disordered" evidence="1">
    <location>
        <begin position="1"/>
        <end position="179"/>
    </location>
</feature>
<dbReference type="AlphaFoldDB" id="A0AAN8EXT1"/>
<proteinExistence type="predicted"/>
<keyword evidence="4" id="KW-1185">Reference proteome</keyword>